<accession>A0A955IW66</accession>
<reference evidence="1" key="1">
    <citation type="submission" date="2020-04" db="EMBL/GenBank/DDBJ databases">
        <authorList>
            <person name="Zhang T."/>
        </authorList>
    </citation>
    <scope>NUCLEOTIDE SEQUENCE</scope>
    <source>
        <strain evidence="1">HKST-UBA80</strain>
    </source>
</reference>
<comment type="caution">
    <text evidence="1">The sequence shown here is derived from an EMBL/GenBank/DDBJ whole genome shotgun (WGS) entry which is preliminary data.</text>
</comment>
<gene>
    <name evidence="1" type="ORF">KDA10_03970</name>
</gene>
<evidence type="ECO:0000313" key="2">
    <source>
        <dbReference type="Proteomes" id="UP000714817"/>
    </source>
</evidence>
<dbReference type="Proteomes" id="UP000714817">
    <property type="component" value="Unassembled WGS sequence"/>
</dbReference>
<evidence type="ECO:0000313" key="1">
    <source>
        <dbReference type="EMBL" id="MCA9302478.1"/>
    </source>
</evidence>
<reference evidence="1" key="2">
    <citation type="journal article" date="2021" name="Microbiome">
        <title>Successional dynamics and alternative stable states in a saline activated sludge microbial community over 9 years.</title>
        <authorList>
            <person name="Wang Y."/>
            <person name="Ye J."/>
            <person name="Ju F."/>
            <person name="Liu L."/>
            <person name="Boyd J.A."/>
            <person name="Deng Y."/>
            <person name="Parks D.H."/>
            <person name="Jiang X."/>
            <person name="Yin X."/>
            <person name="Woodcroft B.J."/>
            <person name="Tyson G.W."/>
            <person name="Hugenholtz P."/>
            <person name="Polz M.F."/>
            <person name="Zhang T."/>
        </authorList>
    </citation>
    <scope>NUCLEOTIDE SEQUENCE</scope>
    <source>
        <strain evidence="1">HKST-UBA80</strain>
    </source>
</reference>
<feature type="non-terminal residue" evidence="1">
    <location>
        <position position="1"/>
    </location>
</feature>
<protein>
    <submittedName>
        <fullName evidence="1">Uncharacterized protein</fullName>
    </submittedName>
</protein>
<organism evidence="1 2">
    <name type="scientific">candidate division WWE3 bacterium</name>
    <dbReference type="NCBI Taxonomy" id="2053526"/>
    <lineage>
        <taxon>Bacteria</taxon>
        <taxon>Katanobacteria</taxon>
    </lineage>
</organism>
<dbReference type="AlphaFoldDB" id="A0A955IW66"/>
<sequence length="84" mass="9943">DANWQRNYEQILANKEITSQDKYRENLQEVTVSRNAVKVLKKFFPARADYYQELYDESVKQNKQIVPNVSEVVEQTYIPTGFKP</sequence>
<dbReference type="EMBL" id="JAGQNY010000032">
    <property type="protein sequence ID" value="MCA9302478.1"/>
    <property type="molecule type" value="Genomic_DNA"/>
</dbReference>
<name>A0A955IW66_UNCKA</name>
<proteinExistence type="predicted"/>